<dbReference type="PANTHER" id="PTHR13778">
    <property type="entry name" value="GLYCOSYLTRANSFERASE 8 DOMAIN-CONTAINING PROTEIN"/>
    <property type="match status" value="1"/>
</dbReference>
<organism evidence="10 11">
    <name type="scientific">Cedecea neteri</name>
    <dbReference type="NCBI Taxonomy" id="158822"/>
    <lineage>
        <taxon>Bacteria</taxon>
        <taxon>Pseudomonadati</taxon>
        <taxon>Pseudomonadota</taxon>
        <taxon>Gammaproteobacteria</taxon>
        <taxon>Enterobacterales</taxon>
        <taxon>Enterobacteriaceae</taxon>
        <taxon>Cedecea</taxon>
    </lineage>
</organism>
<name>A0A089Q8F0_9ENTR</name>
<dbReference type="InterPro" id="IPR002495">
    <property type="entry name" value="Glyco_trans_8"/>
</dbReference>
<keyword evidence="8" id="KW-0448">Lipopolysaccharide biosynthesis</keyword>
<dbReference type="GO" id="GO:0008918">
    <property type="term" value="F:lipopolysaccharide 3-alpha-galactosyltransferase activity"/>
    <property type="evidence" value="ECO:0007669"/>
    <property type="project" value="InterPro"/>
</dbReference>
<dbReference type="Pfam" id="PF01501">
    <property type="entry name" value="Glyco_transf_8"/>
    <property type="match status" value="1"/>
</dbReference>
<keyword evidence="6" id="KW-0479">Metal-binding</keyword>
<reference evidence="10 11" key="1">
    <citation type="submission" date="2014-09" db="EMBL/GenBank/DDBJ databases">
        <title>Cedecea neteri SSMD04 Genome Sequencing.</title>
        <authorList>
            <person name="Tan J.-Y."/>
        </authorList>
    </citation>
    <scope>NUCLEOTIDE SEQUENCE [LARGE SCALE GENOMIC DNA]</scope>
    <source>
        <strain evidence="10 11">SSMD04</strain>
    </source>
</reference>
<dbReference type="PANTHER" id="PTHR13778:SF47">
    <property type="entry name" value="LIPOPOLYSACCHARIDE 1,3-GALACTOSYLTRANSFERASE"/>
    <property type="match status" value="1"/>
</dbReference>
<proteinExistence type="inferred from homology"/>
<dbReference type="AlphaFoldDB" id="A0A089Q8F0"/>
<dbReference type="InterPro" id="IPR050748">
    <property type="entry name" value="Glycosyltrans_8_dom-fam"/>
</dbReference>
<evidence type="ECO:0000256" key="8">
    <source>
        <dbReference type="ARBA" id="ARBA00022985"/>
    </source>
</evidence>
<protein>
    <recommendedName>
        <fullName evidence="9">Glycosyl transferase family 8 C-terminal domain-containing protein</fullName>
    </recommendedName>
</protein>
<accession>A0A089Q8F0</accession>
<dbReference type="InterPro" id="IPR029044">
    <property type="entry name" value="Nucleotide-diphossugar_trans"/>
</dbReference>
<dbReference type="InterPro" id="IPR013645">
    <property type="entry name" value="Glyco_transf_8N"/>
</dbReference>
<evidence type="ECO:0000256" key="7">
    <source>
        <dbReference type="ARBA" id="ARBA00022842"/>
    </source>
</evidence>
<keyword evidence="4" id="KW-0328">Glycosyltransferase</keyword>
<keyword evidence="5" id="KW-0808">Transferase</keyword>
<sequence>MVSNEYLSLAEGEEAHDVVYSIDKNFLLGAAVSAVSVLINSSKKFNFHFFTDFISNDHLEKFNALAQKFQTNIYIYLIDKTSFSDFPVRAKWTVATYYRFIAFNSLSSTKKTVLYLDADVMCKASPDALLDLKLGEKYAAVVPDLGLVQQTCEERLGLPGIEGNYFNAGVIYLNLEQWKLNNFTEKALAMIGDKTTEYSFLDQDVLNILFHKNSLLLPGKYNQIYDAAHHFGLKTSHLHSETITDETVFIHYTSSSKPWLQWMRYPSSVYFDIAYEQSPWKGLPLQDAHTTTLLKLRSKHEYRQKKYLSSLISQIRYIVKKSGLKK</sequence>
<evidence type="ECO:0000256" key="4">
    <source>
        <dbReference type="ARBA" id="ARBA00022676"/>
    </source>
</evidence>
<dbReference type="EMBL" id="CP009451">
    <property type="protein sequence ID" value="AIR06759.1"/>
    <property type="molecule type" value="Genomic_DNA"/>
</dbReference>
<evidence type="ECO:0000256" key="2">
    <source>
        <dbReference type="ARBA" id="ARBA00004713"/>
    </source>
</evidence>
<keyword evidence="7" id="KW-0460">Magnesium</keyword>
<evidence type="ECO:0000259" key="9">
    <source>
        <dbReference type="Pfam" id="PF08437"/>
    </source>
</evidence>
<evidence type="ECO:0000313" key="10">
    <source>
        <dbReference type="EMBL" id="AIR06759.1"/>
    </source>
</evidence>
<dbReference type="GO" id="GO:0046872">
    <property type="term" value="F:metal ion binding"/>
    <property type="evidence" value="ECO:0007669"/>
    <property type="project" value="UniProtKB-KW"/>
</dbReference>
<comment type="pathway">
    <text evidence="2">Bacterial outer membrane biogenesis; LPS core biosynthesis.</text>
</comment>
<dbReference type="CDD" id="cd04194">
    <property type="entry name" value="GT8_A4GalT_like"/>
    <property type="match status" value="1"/>
</dbReference>
<dbReference type="Proteomes" id="UP000029481">
    <property type="component" value="Chromosome"/>
</dbReference>
<comment type="cofactor">
    <cofactor evidence="1">
        <name>Mg(2+)</name>
        <dbReference type="ChEBI" id="CHEBI:18420"/>
    </cofactor>
</comment>
<gene>
    <name evidence="10" type="ORF">JT31_19700</name>
</gene>
<evidence type="ECO:0000256" key="3">
    <source>
        <dbReference type="ARBA" id="ARBA00006351"/>
    </source>
</evidence>
<dbReference type="SUPFAM" id="SSF53448">
    <property type="entry name" value="Nucleotide-diphospho-sugar transferases"/>
    <property type="match status" value="1"/>
</dbReference>
<evidence type="ECO:0000313" key="11">
    <source>
        <dbReference type="Proteomes" id="UP000029481"/>
    </source>
</evidence>
<evidence type="ECO:0000256" key="5">
    <source>
        <dbReference type="ARBA" id="ARBA00022679"/>
    </source>
</evidence>
<evidence type="ECO:0000256" key="6">
    <source>
        <dbReference type="ARBA" id="ARBA00022723"/>
    </source>
</evidence>
<dbReference type="Pfam" id="PF08437">
    <property type="entry name" value="Glyco_transf_8C"/>
    <property type="match status" value="1"/>
</dbReference>
<keyword evidence="11" id="KW-1185">Reference proteome</keyword>
<evidence type="ECO:0000256" key="1">
    <source>
        <dbReference type="ARBA" id="ARBA00001946"/>
    </source>
</evidence>
<comment type="similarity">
    <text evidence="3">Belongs to the glycosyltransferase 8 family.</text>
</comment>
<dbReference type="Gene3D" id="3.90.550.10">
    <property type="entry name" value="Spore Coat Polysaccharide Biosynthesis Protein SpsA, Chain A"/>
    <property type="match status" value="1"/>
</dbReference>
<feature type="domain" description="Glycosyl transferase family 8 C-terminal" evidence="9">
    <location>
        <begin position="265"/>
        <end position="321"/>
    </location>
</feature>
<dbReference type="KEGG" id="cnt:JT31_19700"/>